<evidence type="ECO:0000259" key="3">
    <source>
        <dbReference type="PROSITE" id="PS50011"/>
    </source>
</evidence>
<dbReference type="SUPFAM" id="SSF56112">
    <property type="entry name" value="Protein kinase-like (PK-like)"/>
    <property type="match status" value="1"/>
</dbReference>
<dbReference type="GO" id="GO:0004674">
    <property type="term" value="F:protein serine/threonine kinase activity"/>
    <property type="evidence" value="ECO:0007669"/>
    <property type="project" value="TreeGrafter"/>
</dbReference>
<keyword evidence="2" id="KW-0812">Transmembrane</keyword>
<evidence type="ECO:0000313" key="5">
    <source>
        <dbReference type="Proteomes" id="UP001172102"/>
    </source>
</evidence>
<dbReference type="Proteomes" id="UP001172102">
    <property type="component" value="Unassembled WGS sequence"/>
</dbReference>
<dbReference type="AlphaFoldDB" id="A0AA40DF84"/>
<dbReference type="PANTHER" id="PTHR44329">
    <property type="entry name" value="SERINE/THREONINE-PROTEIN KINASE TNNI3K-RELATED"/>
    <property type="match status" value="1"/>
</dbReference>
<feature type="compositionally biased region" description="Low complexity" evidence="1">
    <location>
        <begin position="12"/>
        <end position="29"/>
    </location>
</feature>
<feature type="transmembrane region" description="Helical" evidence="2">
    <location>
        <begin position="40"/>
        <end position="62"/>
    </location>
</feature>
<proteinExistence type="predicted"/>
<feature type="transmembrane region" description="Helical" evidence="2">
    <location>
        <begin position="460"/>
        <end position="480"/>
    </location>
</feature>
<evidence type="ECO:0000256" key="1">
    <source>
        <dbReference type="SAM" id="MobiDB-lite"/>
    </source>
</evidence>
<keyword evidence="4" id="KW-0418">Kinase</keyword>
<dbReference type="InterPro" id="IPR011009">
    <property type="entry name" value="Kinase-like_dom_sf"/>
</dbReference>
<keyword evidence="2" id="KW-0472">Membrane</keyword>
<dbReference type="Gene3D" id="1.10.510.10">
    <property type="entry name" value="Transferase(Phosphotransferase) domain 1"/>
    <property type="match status" value="1"/>
</dbReference>
<feature type="domain" description="Protein kinase" evidence="3">
    <location>
        <begin position="237"/>
        <end position="568"/>
    </location>
</feature>
<dbReference type="CDD" id="cd00180">
    <property type="entry name" value="PKc"/>
    <property type="match status" value="1"/>
</dbReference>
<feature type="region of interest" description="Disordered" evidence="1">
    <location>
        <begin position="1"/>
        <end position="31"/>
    </location>
</feature>
<organism evidence="4 5">
    <name type="scientific">Lasiosphaeris hirsuta</name>
    <dbReference type="NCBI Taxonomy" id="260670"/>
    <lineage>
        <taxon>Eukaryota</taxon>
        <taxon>Fungi</taxon>
        <taxon>Dikarya</taxon>
        <taxon>Ascomycota</taxon>
        <taxon>Pezizomycotina</taxon>
        <taxon>Sordariomycetes</taxon>
        <taxon>Sordariomycetidae</taxon>
        <taxon>Sordariales</taxon>
        <taxon>Lasiosphaeriaceae</taxon>
        <taxon>Lasiosphaeris</taxon>
    </lineage>
</organism>
<keyword evidence="2" id="KW-1133">Transmembrane helix</keyword>
<dbReference type="CDD" id="cd12087">
    <property type="entry name" value="TM_EGFR-like"/>
    <property type="match status" value="1"/>
</dbReference>
<evidence type="ECO:0000256" key="2">
    <source>
        <dbReference type="SAM" id="Phobius"/>
    </source>
</evidence>
<dbReference type="EMBL" id="JAUKUA010000010">
    <property type="protein sequence ID" value="KAK0701254.1"/>
    <property type="molecule type" value="Genomic_DNA"/>
</dbReference>
<protein>
    <submittedName>
        <fullName evidence="4">Kinase-like domain-containing protein</fullName>
    </submittedName>
</protein>
<dbReference type="PROSITE" id="PS50011">
    <property type="entry name" value="PROTEIN_KINASE_DOM"/>
    <property type="match status" value="1"/>
</dbReference>
<dbReference type="InterPro" id="IPR000719">
    <property type="entry name" value="Prot_kinase_dom"/>
</dbReference>
<dbReference type="GO" id="GO:0005524">
    <property type="term" value="F:ATP binding"/>
    <property type="evidence" value="ECO:0007669"/>
    <property type="project" value="InterPro"/>
</dbReference>
<name>A0AA40DF84_9PEZI</name>
<evidence type="ECO:0000313" key="4">
    <source>
        <dbReference type="EMBL" id="KAK0701254.1"/>
    </source>
</evidence>
<keyword evidence="5" id="KW-1185">Reference proteome</keyword>
<dbReference type="InterPro" id="IPR051681">
    <property type="entry name" value="Ser/Thr_Kinases-Pseudokinases"/>
</dbReference>
<sequence length="668" mass="73420">MTQSTATSLPMATPADSSPASTAAGAPQFSPGPPQFSPGAIAGLVVGVLFICGIAAAGFYWLGQRRSARPKEHVDEGQNARSDAVGLDDLNEQGSYDCDYAAKDLGHLERWLAAPLLKSTLRHSPVWLSPCPLEHRHGVTADRNSIVRWRYRDRPAQTRVIKASSASLAFRGITDFDSQWLKYQMGEASGVVAAAGASETAPRSEDSDGEMVVKILVLSERMWPGRATMSLFGHTIASMQTSMGAGTSGQVSVLKLTGNIRKLLNHPRPHVAVKRATGVGGSTESYSEYLSSVLRELRVLSMTQRWDHPGLVRLLAVYFETDSDPALDDRPWPALVLEHSEMGNVIDYLSANSRTSSYAAWDICWQVGDALAFLHAHYIIHGDMKPQHVLIMRSGRWSSGIVAKLSDLGGAVIGAGMDDAKILPTGSPVWAAPEHLDMLEENRERKPQARRIRQLQATDVYSFGLFAAVVMLRRPASWLLQLARKLEPSRFPEKMRRDLKPEAANLLIRLKRSDPLRIVAGPKQLLLEDLKDGAIRDEVFHLLDLTTQLDPSSRDLAGALHRTPAPPLDTGEYRDHVQVTTGEIVWLTITLMVVWSLAKEMVVFGTRVLLLLPADSLRVSPAARCRKASSRRIRRYRSLSVAKPSSAPHLDCESIANRITLRVGCALW</sequence>
<comment type="caution">
    <text evidence="4">The sequence shown here is derived from an EMBL/GenBank/DDBJ whole genome shotgun (WGS) entry which is preliminary data.</text>
</comment>
<gene>
    <name evidence="4" type="ORF">B0H67DRAFT_558727</name>
</gene>
<reference evidence="4" key="1">
    <citation type="submission" date="2023-06" db="EMBL/GenBank/DDBJ databases">
        <title>Genome-scale phylogeny and comparative genomics of the fungal order Sordariales.</title>
        <authorList>
            <consortium name="Lawrence Berkeley National Laboratory"/>
            <person name="Hensen N."/>
            <person name="Bonometti L."/>
            <person name="Westerberg I."/>
            <person name="Brannstrom I.O."/>
            <person name="Guillou S."/>
            <person name="Cros-Aarteil S."/>
            <person name="Calhoun S."/>
            <person name="Haridas S."/>
            <person name="Kuo A."/>
            <person name="Mondo S."/>
            <person name="Pangilinan J."/>
            <person name="Riley R."/>
            <person name="Labutti K."/>
            <person name="Andreopoulos B."/>
            <person name="Lipzen A."/>
            <person name="Chen C."/>
            <person name="Yanf M."/>
            <person name="Daum C."/>
            <person name="Ng V."/>
            <person name="Clum A."/>
            <person name="Steindorff A."/>
            <person name="Ohm R."/>
            <person name="Martin F."/>
            <person name="Silar P."/>
            <person name="Natvig D."/>
            <person name="Lalanne C."/>
            <person name="Gautier V."/>
            <person name="Ament-Velasquez S.L."/>
            <person name="Kruys A."/>
            <person name="Hutchinson M.I."/>
            <person name="Powell A.J."/>
            <person name="Barry K."/>
            <person name="Miller A.N."/>
            <person name="Grigoriev I.V."/>
            <person name="Debuchy R."/>
            <person name="Gladieux P."/>
            <person name="Thoren M.H."/>
            <person name="Johannesson H."/>
        </authorList>
    </citation>
    <scope>NUCLEOTIDE SEQUENCE</scope>
    <source>
        <strain evidence="4">SMH4607-1</strain>
    </source>
</reference>
<dbReference type="Pfam" id="PF00069">
    <property type="entry name" value="Pkinase"/>
    <property type="match status" value="1"/>
</dbReference>
<keyword evidence="4" id="KW-0808">Transferase</keyword>
<feature type="compositionally biased region" description="Polar residues" evidence="1">
    <location>
        <begin position="1"/>
        <end position="10"/>
    </location>
</feature>
<accession>A0AA40DF84</accession>